<evidence type="ECO:0000313" key="3">
    <source>
        <dbReference type="EMBL" id="MBD0778835.1"/>
    </source>
</evidence>
<gene>
    <name evidence="3" type="ORF">HPE56_13610</name>
</gene>
<feature type="compositionally biased region" description="Low complexity" evidence="1">
    <location>
        <begin position="100"/>
        <end position="124"/>
    </location>
</feature>
<dbReference type="EMBL" id="JABTCF010000008">
    <property type="protein sequence ID" value="MBD0778835.1"/>
    <property type="molecule type" value="Genomic_DNA"/>
</dbReference>
<protein>
    <recommendedName>
        <fullName evidence="2">RapA2 cadherin-like domain-containing protein</fullName>
    </recommendedName>
</protein>
<dbReference type="InterPro" id="IPR040853">
    <property type="entry name" value="RapA2_cadherin-like"/>
</dbReference>
<dbReference type="Gene3D" id="2.160.20.10">
    <property type="entry name" value="Single-stranded right-handed beta-helix, Pectin lyase-like"/>
    <property type="match status" value="1"/>
</dbReference>
<name>A0ABR7V4F6_9FLAO</name>
<evidence type="ECO:0000259" key="2">
    <source>
        <dbReference type="Pfam" id="PF17803"/>
    </source>
</evidence>
<accession>A0ABR7V4F6</accession>
<dbReference type="InterPro" id="IPR011050">
    <property type="entry name" value="Pectin_lyase_fold/virulence"/>
</dbReference>
<proteinExistence type="predicted"/>
<keyword evidence="4" id="KW-1185">Reference proteome</keyword>
<organism evidence="3 4">
    <name type="scientific">Maribacter aquimaris</name>
    <dbReference type="NCBI Taxonomy" id="2737171"/>
    <lineage>
        <taxon>Bacteria</taxon>
        <taxon>Pseudomonadati</taxon>
        <taxon>Bacteroidota</taxon>
        <taxon>Flavobacteriia</taxon>
        <taxon>Flavobacteriales</taxon>
        <taxon>Flavobacteriaceae</taxon>
        <taxon>Maribacter</taxon>
    </lineage>
</organism>
<feature type="region of interest" description="Disordered" evidence="1">
    <location>
        <begin position="100"/>
        <end position="126"/>
    </location>
</feature>
<sequence>MNFKTLAPLKVFLLSIFIVSQFSCSKDSDLITDYVLSETQNTLDLSELILDDTFFINSRESITLDVLANDGFENVENVIITETSEPENGTVVINTDNTLTYTPETTTSTSAETTPDTPIETTPETTEEIEDTFTYTTEVVNEDETVSTGTGNVTVTSENKAPITGDNVYYVTITGKANNNGRSEATAWSIQHAFATAVAGDVVYVKAGNYASVNITSKRSGTSGNPIKFIGYNTTPGDITATNGPTYTKDDWLENGQDLPDNIMPHLEANPINQIPESADRGFVINHSHIELHNFMLSEYRVGIQVSSSNVILDNIIGFQFGNWSRNSNCWNNAGVYGCDNGTGYGIYTTKANNVNISNTLIIDAGLAAYFPTFSENINISWSEAYAYNGGNGSDYLFDYFNTSNSSITDCYAERTYKDEVNHRSRALIFQAASDNNILERFKAKNARIQVENSRNNVLRDVYSEGAQGLMNSGGLQLFGQSDNNLFINWEMTGEGIQFLGITGAENQRTPHTSSGDNNYFINFIIRDLPAFNGNALVSFHRLDAAGTNLTGGTNYIIGLTADNFPWIINANRAGTIHFYNSSFSNGTKATIDTYYSGYNNATGSYKATFTNCNDYNNAFPAIAGTNITTNNPSFKNIADNDFSLQPNSPLKDIGMDGSTLKTEAAYDILGKARGSNGGYDIGAYEY</sequence>
<evidence type="ECO:0000313" key="4">
    <source>
        <dbReference type="Proteomes" id="UP001166021"/>
    </source>
</evidence>
<dbReference type="RefSeq" id="WP_188244296.1">
    <property type="nucleotide sequence ID" value="NZ_JABTCF010000008.1"/>
</dbReference>
<dbReference type="InterPro" id="IPR012334">
    <property type="entry name" value="Pectin_lyas_fold"/>
</dbReference>
<evidence type="ECO:0000256" key="1">
    <source>
        <dbReference type="SAM" id="MobiDB-lite"/>
    </source>
</evidence>
<dbReference type="Pfam" id="PF17803">
    <property type="entry name" value="Cadherin_4"/>
    <property type="match status" value="1"/>
</dbReference>
<dbReference type="SUPFAM" id="SSF51126">
    <property type="entry name" value="Pectin lyase-like"/>
    <property type="match status" value="2"/>
</dbReference>
<feature type="domain" description="RapA2 cadherin-like" evidence="2">
    <location>
        <begin position="50"/>
        <end position="101"/>
    </location>
</feature>
<comment type="caution">
    <text evidence="3">The sequence shown here is derived from an EMBL/GenBank/DDBJ whole genome shotgun (WGS) entry which is preliminary data.</text>
</comment>
<dbReference type="Proteomes" id="UP001166021">
    <property type="component" value="Unassembled WGS sequence"/>
</dbReference>
<reference evidence="3" key="1">
    <citation type="submission" date="2020-05" db="EMBL/GenBank/DDBJ databases">
        <title>The draft genome sequence of Maribacter sp. ANRC-HE7.</title>
        <authorList>
            <person name="Mu L."/>
        </authorList>
    </citation>
    <scope>NUCLEOTIDE SEQUENCE</scope>
    <source>
        <strain evidence="3">ANRC-HE7</strain>
    </source>
</reference>